<evidence type="ECO:0000313" key="1">
    <source>
        <dbReference type="EMBL" id="GAA0957319.1"/>
    </source>
</evidence>
<gene>
    <name evidence="1" type="ORF">GCM10009575_087940</name>
</gene>
<protein>
    <recommendedName>
        <fullName evidence="3">Transposase</fullName>
    </recommendedName>
</protein>
<name>A0ABN1RHG1_9ACTN</name>
<evidence type="ECO:0000313" key="2">
    <source>
        <dbReference type="Proteomes" id="UP001500418"/>
    </source>
</evidence>
<organism evidence="1 2">
    <name type="scientific">Streptomyces rhizosphaericus</name>
    <dbReference type="NCBI Taxonomy" id="114699"/>
    <lineage>
        <taxon>Bacteria</taxon>
        <taxon>Bacillati</taxon>
        <taxon>Actinomycetota</taxon>
        <taxon>Actinomycetes</taxon>
        <taxon>Kitasatosporales</taxon>
        <taxon>Streptomycetaceae</taxon>
        <taxon>Streptomyces</taxon>
        <taxon>Streptomyces violaceusniger group</taxon>
    </lineage>
</organism>
<keyword evidence="2" id="KW-1185">Reference proteome</keyword>
<reference evidence="1 2" key="1">
    <citation type="journal article" date="2019" name="Int. J. Syst. Evol. Microbiol.">
        <title>The Global Catalogue of Microorganisms (GCM) 10K type strain sequencing project: providing services to taxonomists for standard genome sequencing and annotation.</title>
        <authorList>
            <consortium name="The Broad Institute Genomics Platform"/>
            <consortium name="The Broad Institute Genome Sequencing Center for Infectious Disease"/>
            <person name="Wu L."/>
            <person name="Ma J."/>
        </authorList>
    </citation>
    <scope>NUCLEOTIDE SEQUENCE [LARGE SCALE GENOMIC DNA]</scope>
    <source>
        <strain evidence="1 2">JCM 11444</strain>
    </source>
</reference>
<dbReference type="Proteomes" id="UP001500418">
    <property type="component" value="Unassembled WGS sequence"/>
</dbReference>
<proteinExistence type="predicted"/>
<comment type="caution">
    <text evidence="1">The sequence shown here is derived from an EMBL/GenBank/DDBJ whole genome shotgun (WGS) entry which is preliminary data.</text>
</comment>
<sequence length="57" mass="6709">MPRVFRKRTFQKIVPVRPELTLLIIFVWGMQLADVTHPLIICLHSVCYEALLDLRFA</sequence>
<accession>A0ABN1RHG1</accession>
<evidence type="ECO:0008006" key="3">
    <source>
        <dbReference type="Google" id="ProtNLM"/>
    </source>
</evidence>
<dbReference type="EMBL" id="BAAAID010000102">
    <property type="protein sequence ID" value="GAA0957319.1"/>
    <property type="molecule type" value="Genomic_DNA"/>
</dbReference>